<name>A0AAU8H2C7_9BACT</name>
<dbReference type="KEGG" id="tob:V4D31_00245"/>
<feature type="transmembrane region" description="Helical" evidence="1">
    <location>
        <begin position="45"/>
        <end position="63"/>
    </location>
</feature>
<gene>
    <name evidence="3" type="ORF">V4D31_00245</name>
</gene>
<proteinExistence type="predicted"/>
<evidence type="ECO:0000313" key="3">
    <source>
        <dbReference type="EMBL" id="XCH48598.1"/>
    </source>
</evidence>
<accession>A0AAU8H2C7</accession>
<keyword evidence="1" id="KW-0812">Transmembrane</keyword>
<evidence type="ECO:0000256" key="1">
    <source>
        <dbReference type="SAM" id="Phobius"/>
    </source>
</evidence>
<reference evidence="3" key="1">
    <citation type="submission" date="2024-01" db="EMBL/GenBank/DDBJ databases">
        <title>The first autotrophic representatives of the genus Thermodesulfovibrio.</title>
        <authorList>
            <person name="Maltseva A.I."/>
            <person name="Elcheninov A.G."/>
            <person name="Kublanov I.V."/>
            <person name="Lebedinsky A.V."/>
            <person name="Frolov E.N."/>
        </authorList>
    </citation>
    <scope>NUCLEOTIDE SEQUENCE</scope>
    <source>
        <strain evidence="3">3462-1</strain>
    </source>
</reference>
<dbReference type="AlphaFoldDB" id="A0AAU8H2C7"/>
<dbReference type="InterPro" id="IPR018649">
    <property type="entry name" value="SHOCT"/>
</dbReference>
<dbReference type="Pfam" id="PF09851">
    <property type="entry name" value="SHOCT"/>
    <property type="match status" value="1"/>
</dbReference>
<dbReference type="EMBL" id="CP144374">
    <property type="protein sequence ID" value="XCH48598.1"/>
    <property type="molecule type" value="Genomic_DNA"/>
</dbReference>
<organism evidence="3">
    <name type="scientific">Thermodesulfovibrio obliviosus</name>
    <dbReference type="NCBI Taxonomy" id="3118332"/>
    <lineage>
        <taxon>Bacteria</taxon>
        <taxon>Pseudomonadati</taxon>
        <taxon>Nitrospirota</taxon>
        <taxon>Thermodesulfovibrionia</taxon>
        <taxon>Thermodesulfovibrionales</taxon>
        <taxon>Thermodesulfovibrionaceae</taxon>
        <taxon>Thermodesulfovibrio</taxon>
    </lineage>
</organism>
<dbReference type="RefSeq" id="WP_353686240.1">
    <property type="nucleotide sequence ID" value="NZ_CP144374.1"/>
</dbReference>
<protein>
    <submittedName>
        <fullName evidence="3">SHOCT domain-containing protein</fullName>
    </submittedName>
</protein>
<evidence type="ECO:0000259" key="2">
    <source>
        <dbReference type="Pfam" id="PF09851"/>
    </source>
</evidence>
<feature type="transmembrane region" description="Helical" evidence="1">
    <location>
        <begin position="12"/>
        <end position="33"/>
    </location>
</feature>
<keyword evidence="1" id="KW-0472">Membrane</keyword>
<feature type="domain" description="SHOCT" evidence="2">
    <location>
        <begin position="101"/>
        <end position="127"/>
    </location>
</feature>
<sequence length="131" mass="15043">MKEKPKIASVRPSPFASWITIIGLVIFLFFGLFLMSDAPDNAPFALFRIIWIAACIGGIIYSIKNLSTYSRSEKNKIPITSTDVVKIEEGDEPGVKDFESRLRKLEALRKDGLITEEEYKQKRKEIMEEKW</sequence>
<keyword evidence="1" id="KW-1133">Transmembrane helix</keyword>